<proteinExistence type="predicted"/>
<comment type="caution">
    <text evidence="1">The sequence shown here is derived from an EMBL/GenBank/DDBJ whole genome shotgun (WGS) entry which is preliminary data.</text>
</comment>
<keyword evidence="2" id="KW-1185">Reference proteome</keyword>
<dbReference type="Pfam" id="PF14430">
    <property type="entry name" value="Imm1"/>
    <property type="match status" value="1"/>
</dbReference>
<gene>
    <name evidence="1" type="ORF">AB8O55_08935</name>
</gene>
<dbReference type="InterPro" id="IPR025680">
    <property type="entry name" value="DddI"/>
</dbReference>
<reference evidence="1 2" key="1">
    <citation type="submission" date="2024-08" db="EMBL/GenBank/DDBJ databases">
        <title>Genome mining of Saccharopolyspora cebuensis PGLac3 from Nigerian medicinal plant.</title>
        <authorList>
            <person name="Ezeobiora C.E."/>
            <person name="Igbokwe N.H."/>
            <person name="Amin D.H."/>
            <person name="Mendie U.E."/>
        </authorList>
    </citation>
    <scope>NUCLEOTIDE SEQUENCE [LARGE SCALE GENOMIC DNA]</scope>
    <source>
        <strain evidence="1 2">PGLac3</strain>
    </source>
</reference>
<accession>A0ABV4CI48</accession>
<sequence length="154" mass="17364">MTTTQARSVITGIFGHEFRYAWTPDEARDLVDAILYGEPEQFAQVYVWDRPCRQSEDGTVHEFPPGRLRITTDRENGWGALNYMHPGTPDGDLVDSFNPDTDESAPVLLFDDEGGLLFPRSASLPLDQVRGAIAEFCRTGARPTCVRWQPGEWF</sequence>
<evidence type="ECO:0000313" key="1">
    <source>
        <dbReference type="EMBL" id="MEY8039521.1"/>
    </source>
</evidence>
<protein>
    <submittedName>
        <fullName evidence="1">Imm1 family immunity protein</fullName>
    </submittedName>
</protein>
<organism evidence="1 2">
    <name type="scientific">Saccharopolyspora cebuensis</name>
    <dbReference type="NCBI Taxonomy" id="418759"/>
    <lineage>
        <taxon>Bacteria</taxon>
        <taxon>Bacillati</taxon>
        <taxon>Actinomycetota</taxon>
        <taxon>Actinomycetes</taxon>
        <taxon>Pseudonocardiales</taxon>
        <taxon>Pseudonocardiaceae</taxon>
        <taxon>Saccharopolyspora</taxon>
    </lineage>
</organism>
<dbReference type="EMBL" id="JBGEHV010000012">
    <property type="protein sequence ID" value="MEY8039521.1"/>
    <property type="molecule type" value="Genomic_DNA"/>
</dbReference>
<name>A0ABV4CI48_9PSEU</name>
<dbReference type="Proteomes" id="UP001564626">
    <property type="component" value="Unassembled WGS sequence"/>
</dbReference>
<evidence type="ECO:0000313" key="2">
    <source>
        <dbReference type="Proteomes" id="UP001564626"/>
    </source>
</evidence>
<dbReference type="RefSeq" id="WP_345359661.1">
    <property type="nucleotide sequence ID" value="NZ_BAABII010000004.1"/>
</dbReference>